<feature type="binding site" evidence="11">
    <location>
        <position position="68"/>
    </location>
    <ligand>
        <name>S-adenosyl-L-methionine</name>
        <dbReference type="ChEBI" id="CHEBI:59789"/>
    </ligand>
</feature>
<feature type="binding site" evidence="11">
    <location>
        <position position="88"/>
    </location>
    <ligand>
        <name>S-adenosyl-L-methionine</name>
        <dbReference type="ChEBI" id="CHEBI:59789"/>
    </ligand>
</feature>
<dbReference type="InterPro" id="IPR015507">
    <property type="entry name" value="rRNA-MeTfrase_E"/>
</dbReference>
<keyword evidence="2 11" id="KW-0489">Methyltransferase</keyword>
<evidence type="ECO:0000313" key="15">
    <source>
        <dbReference type="Proteomes" id="UP000322981"/>
    </source>
</evidence>
<gene>
    <name evidence="11 14" type="primary">rlmE</name>
    <name evidence="11" type="synonym">ftsJ</name>
    <name evidence="11" type="synonym">rrmJ</name>
    <name evidence="14" type="ORF">F2Q65_05370</name>
</gene>
<dbReference type="InterPro" id="IPR050082">
    <property type="entry name" value="RNA_methyltr_RlmE"/>
</dbReference>
<dbReference type="GO" id="GO:0005737">
    <property type="term" value="C:cytoplasm"/>
    <property type="evidence" value="ECO:0007669"/>
    <property type="project" value="UniProtKB-SubCell"/>
</dbReference>
<dbReference type="SUPFAM" id="SSF53335">
    <property type="entry name" value="S-adenosyl-L-methionine-dependent methyltransferases"/>
    <property type="match status" value="1"/>
</dbReference>
<name>A0A5M8FP22_9GAMM</name>
<comment type="function">
    <text evidence="5 11">Specifically methylates the uridine in position 2552 of 23S rRNA at the 2'-O position of the ribose in the fully assembled 50S ribosomal subunit.</text>
</comment>
<keyword evidence="15" id="KW-1185">Reference proteome</keyword>
<evidence type="ECO:0000256" key="12">
    <source>
        <dbReference type="PIRSR" id="PIRSR005461-1"/>
    </source>
</evidence>
<evidence type="ECO:0000256" key="10">
    <source>
        <dbReference type="ARBA" id="ARBA00048970"/>
    </source>
</evidence>
<evidence type="ECO:0000256" key="1">
    <source>
        <dbReference type="ARBA" id="ARBA00022552"/>
    </source>
</evidence>
<organism evidence="14 15">
    <name type="scientific">Thiohalocapsa marina</name>
    <dbReference type="NCBI Taxonomy" id="424902"/>
    <lineage>
        <taxon>Bacteria</taxon>
        <taxon>Pseudomonadati</taxon>
        <taxon>Pseudomonadota</taxon>
        <taxon>Gammaproteobacteria</taxon>
        <taxon>Chromatiales</taxon>
        <taxon>Chromatiaceae</taxon>
        <taxon>Thiohalocapsa</taxon>
    </lineage>
</organism>
<feature type="binding site" evidence="11">
    <location>
        <position position="104"/>
    </location>
    <ligand>
        <name>S-adenosyl-L-methionine</name>
        <dbReference type="ChEBI" id="CHEBI:59789"/>
    </ligand>
</feature>
<dbReference type="InterPro" id="IPR029063">
    <property type="entry name" value="SAM-dependent_MTases_sf"/>
</dbReference>
<proteinExistence type="inferred from homology"/>
<evidence type="ECO:0000313" key="14">
    <source>
        <dbReference type="EMBL" id="KAA6186234.1"/>
    </source>
</evidence>
<dbReference type="EC" id="2.1.1.166" evidence="6 11"/>
<evidence type="ECO:0000256" key="9">
    <source>
        <dbReference type="ARBA" id="ARBA00042745"/>
    </source>
</evidence>
<dbReference type="HAMAP" id="MF_01547">
    <property type="entry name" value="RNA_methyltr_E"/>
    <property type="match status" value="1"/>
</dbReference>
<dbReference type="FunFam" id="3.40.50.150:FF:000005">
    <property type="entry name" value="Ribosomal RNA large subunit methyltransferase E"/>
    <property type="match status" value="1"/>
</dbReference>
<comment type="caution">
    <text evidence="14">The sequence shown here is derived from an EMBL/GenBank/DDBJ whole genome shotgun (WGS) entry which is preliminary data.</text>
</comment>
<reference evidence="14 15" key="1">
    <citation type="submission" date="2019-09" db="EMBL/GenBank/DDBJ databases">
        <title>Whole-genome sequence of the purple sulfur bacterium Thiohalocapsa marina DSM 19078.</title>
        <authorList>
            <person name="Kyndt J.A."/>
            <person name="Meyer T.E."/>
        </authorList>
    </citation>
    <scope>NUCLEOTIDE SEQUENCE [LARGE SCALE GENOMIC DNA]</scope>
    <source>
        <strain evidence="14 15">DSM 19078</strain>
    </source>
</reference>
<feature type="domain" description="Ribosomal RNA methyltransferase FtsJ" evidence="13">
    <location>
        <begin position="36"/>
        <end position="212"/>
    </location>
</feature>
<comment type="similarity">
    <text evidence="11">Belongs to the class I-like SAM-binding methyltransferase superfamily. RNA methyltransferase RlmE family.</text>
</comment>
<evidence type="ECO:0000256" key="11">
    <source>
        <dbReference type="HAMAP-Rule" id="MF_01547"/>
    </source>
</evidence>
<evidence type="ECO:0000259" key="13">
    <source>
        <dbReference type="Pfam" id="PF01728"/>
    </source>
</evidence>
<dbReference type="OrthoDB" id="9790080at2"/>
<dbReference type="EMBL" id="VWXX01000005">
    <property type="protein sequence ID" value="KAA6186234.1"/>
    <property type="molecule type" value="Genomic_DNA"/>
</dbReference>
<dbReference type="PANTHER" id="PTHR10920">
    <property type="entry name" value="RIBOSOMAL RNA METHYLTRANSFERASE"/>
    <property type="match status" value="1"/>
</dbReference>
<dbReference type="NCBIfam" id="NF008390">
    <property type="entry name" value="PRK11188.1"/>
    <property type="match status" value="1"/>
</dbReference>
<keyword evidence="4 11" id="KW-0949">S-adenosyl-L-methionine</keyword>
<evidence type="ECO:0000256" key="6">
    <source>
        <dbReference type="ARBA" id="ARBA00038861"/>
    </source>
</evidence>
<dbReference type="Pfam" id="PF01728">
    <property type="entry name" value="FtsJ"/>
    <property type="match status" value="1"/>
</dbReference>
<dbReference type="PANTHER" id="PTHR10920:SF18">
    <property type="entry name" value="RRNA METHYLTRANSFERASE 2, MITOCHONDRIAL"/>
    <property type="match status" value="1"/>
</dbReference>
<dbReference type="Proteomes" id="UP000322981">
    <property type="component" value="Unassembled WGS sequence"/>
</dbReference>
<feature type="binding site" evidence="11">
    <location>
        <position position="129"/>
    </location>
    <ligand>
        <name>S-adenosyl-L-methionine</name>
        <dbReference type="ChEBI" id="CHEBI:59789"/>
    </ligand>
</feature>
<dbReference type="Gene3D" id="3.40.50.150">
    <property type="entry name" value="Vaccinia Virus protein VP39"/>
    <property type="match status" value="1"/>
</dbReference>
<protein>
    <recommendedName>
        <fullName evidence="7 11">Ribosomal RNA large subunit methyltransferase E</fullName>
        <ecNumber evidence="6 11">2.1.1.166</ecNumber>
    </recommendedName>
    <alternativeName>
        <fullName evidence="9 11">23S rRNA Um2552 methyltransferase</fullName>
    </alternativeName>
    <alternativeName>
        <fullName evidence="8 11">rRNA (uridine-2'-O-)-methyltransferase</fullName>
    </alternativeName>
</protein>
<dbReference type="InterPro" id="IPR002877">
    <property type="entry name" value="RNA_MeTrfase_FtsJ_dom"/>
</dbReference>
<evidence type="ECO:0000256" key="7">
    <source>
        <dbReference type="ARBA" id="ARBA00041129"/>
    </source>
</evidence>
<accession>A0A5M8FP22</accession>
<keyword evidence="3 11" id="KW-0808">Transferase</keyword>
<feature type="binding site" evidence="11">
    <location>
        <position position="70"/>
    </location>
    <ligand>
        <name>S-adenosyl-L-methionine</name>
        <dbReference type="ChEBI" id="CHEBI:59789"/>
    </ligand>
</feature>
<evidence type="ECO:0000256" key="4">
    <source>
        <dbReference type="ARBA" id="ARBA00022691"/>
    </source>
</evidence>
<evidence type="ECO:0000256" key="5">
    <source>
        <dbReference type="ARBA" id="ARBA00037569"/>
    </source>
</evidence>
<feature type="active site" description="Proton acceptor" evidence="11 12">
    <location>
        <position position="169"/>
    </location>
</feature>
<sequence>MQESPLSASRRSKSSRRWLDRHVNDDYVHRARAEGYRSRAAYKLLELQQRDALLRPGMTVVDLGAAPGGWSQVAATLVGKRGRIIAMDLLAMDPIDGVEFIQADFREDAALAQLHQLLDGQAVDLVLSDMAPNVSGMKAVDQPRSIYLVELALDFAASTLKPGGCLAVKAFHGEGFDDLVRTLRSRFERVVSRKPKASRPQSRETYLVAKGFRVG</sequence>
<evidence type="ECO:0000256" key="8">
    <source>
        <dbReference type="ARBA" id="ARBA00041995"/>
    </source>
</evidence>
<evidence type="ECO:0000256" key="3">
    <source>
        <dbReference type="ARBA" id="ARBA00022679"/>
    </source>
</evidence>
<comment type="subcellular location">
    <subcellularLocation>
        <location evidence="11">Cytoplasm</location>
    </subcellularLocation>
</comment>
<dbReference type="GO" id="GO:0008650">
    <property type="term" value="F:rRNA (uridine-2'-O-)-methyltransferase activity"/>
    <property type="evidence" value="ECO:0007669"/>
    <property type="project" value="UniProtKB-UniRule"/>
</dbReference>
<evidence type="ECO:0000256" key="2">
    <source>
        <dbReference type="ARBA" id="ARBA00022603"/>
    </source>
</evidence>
<dbReference type="AlphaFoldDB" id="A0A5M8FP22"/>
<comment type="catalytic activity">
    <reaction evidence="10 11">
        <text>uridine(2552) in 23S rRNA + S-adenosyl-L-methionine = 2'-O-methyluridine(2552) in 23S rRNA + S-adenosyl-L-homocysteine + H(+)</text>
        <dbReference type="Rhea" id="RHEA:42720"/>
        <dbReference type="Rhea" id="RHEA-COMP:10202"/>
        <dbReference type="Rhea" id="RHEA-COMP:10203"/>
        <dbReference type="ChEBI" id="CHEBI:15378"/>
        <dbReference type="ChEBI" id="CHEBI:57856"/>
        <dbReference type="ChEBI" id="CHEBI:59789"/>
        <dbReference type="ChEBI" id="CHEBI:65315"/>
        <dbReference type="ChEBI" id="CHEBI:74478"/>
        <dbReference type="EC" id="2.1.1.166"/>
    </reaction>
</comment>
<dbReference type="PIRSF" id="PIRSF005461">
    <property type="entry name" value="23S_rRNA_mtase"/>
    <property type="match status" value="1"/>
</dbReference>
<keyword evidence="1 11" id="KW-0698">rRNA processing</keyword>
<keyword evidence="11" id="KW-0963">Cytoplasm</keyword>